<evidence type="ECO:0000313" key="2">
    <source>
        <dbReference type="EMBL" id="WMV54312.1"/>
    </source>
</evidence>
<gene>
    <name evidence="2" type="ORF">MTR67_047697</name>
</gene>
<sequence length="224" mass="25787">MTLENDQENKDEFWLRAKGSNLRFTIEFALITGLKCNGNEEDFAADVASNNRLLVDYFYGGKNVKKEHLIKCFDDKRWGKNDEDAVKISILYFIHNFIFSQQNDVPIPIRDFVIVDNGTYEQFPWGKLSFKSLMKSYRCTMNFTKKLYRLRGMSYALQPKFNTIMESIFSNEGIRVSSTCSWEKNGDGPVTCIDIEAEEAMVSLSTNVFPSHSIYAEEINPAQS</sequence>
<evidence type="ECO:0000313" key="3">
    <source>
        <dbReference type="Proteomes" id="UP001234989"/>
    </source>
</evidence>
<evidence type="ECO:0000259" key="1">
    <source>
        <dbReference type="Pfam" id="PF09331"/>
    </source>
</evidence>
<dbReference type="InterPro" id="IPR015410">
    <property type="entry name" value="DUF1985"/>
</dbReference>
<dbReference type="SUPFAM" id="SSF56655">
    <property type="entry name" value="Carbohydrate phosphatase"/>
    <property type="match status" value="1"/>
</dbReference>
<feature type="domain" description="DUF1985" evidence="1">
    <location>
        <begin position="7"/>
        <end position="136"/>
    </location>
</feature>
<keyword evidence="3" id="KW-1185">Reference proteome</keyword>
<dbReference type="PANTHER" id="PTHR48449">
    <property type="entry name" value="DUF1985 DOMAIN-CONTAINING PROTEIN"/>
    <property type="match status" value="1"/>
</dbReference>
<dbReference type="AlphaFoldDB" id="A0AAF0UXJ2"/>
<organism evidence="2 3">
    <name type="scientific">Solanum verrucosum</name>
    <dbReference type="NCBI Taxonomy" id="315347"/>
    <lineage>
        <taxon>Eukaryota</taxon>
        <taxon>Viridiplantae</taxon>
        <taxon>Streptophyta</taxon>
        <taxon>Embryophyta</taxon>
        <taxon>Tracheophyta</taxon>
        <taxon>Spermatophyta</taxon>
        <taxon>Magnoliopsida</taxon>
        <taxon>eudicotyledons</taxon>
        <taxon>Gunneridae</taxon>
        <taxon>Pentapetalae</taxon>
        <taxon>asterids</taxon>
        <taxon>lamiids</taxon>
        <taxon>Solanales</taxon>
        <taxon>Solanaceae</taxon>
        <taxon>Solanoideae</taxon>
        <taxon>Solaneae</taxon>
        <taxon>Solanum</taxon>
    </lineage>
</organism>
<dbReference type="EMBL" id="CP133622">
    <property type="protein sequence ID" value="WMV54312.1"/>
    <property type="molecule type" value="Genomic_DNA"/>
</dbReference>
<protein>
    <recommendedName>
        <fullName evidence="1">DUF1985 domain-containing protein</fullName>
    </recommendedName>
</protein>
<accession>A0AAF0UXJ2</accession>
<name>A0AAF0UXJ2_SOLVR</name>
<reference evidence="2" key="1">
    <citation type="submission" date="2023-08" db="EMBL/GenBank/DDBJ databases">
        <title>A de novo genome assembly of Solanum verrucosum Schlechtendal, a Mexican diploid species geographically isolated from the other diploid A-genome species in potato relatives.</title>
        <authorList>
            <person name="Hosaka K."/>
        </authorList>
    </citation>
    <scope>NUCLEOTIDE SEQUENCE</scope>
    <source>
        <tissue evidence="2">Young leaves</tissue>
    </source>
</reference>
<dbReference type="PANTHER" id="PTHR48449:SF1">
    <property type="entry name" value="DUF1985 DOMAIN-CONTAINING PROTEIN"/>
    <property type="match status" value="1"/>
</dbReference>
<dbReference type="Proteomes" id="UP001234989">
    <property type="component" value="Chromosome 11"/>
</dbReference>
<dbReference type="Pfam" id="PF09331">
    <property type="entry name" value="DUF1985"/>
    <property type="match status" value="1"/>
</dbReference>
<proteinExistence type="predicted"/>